<evidence type="ECO:0000313" key="10">
    <source>
        <dbReference type="Proteomes" id="UP001141327"/>
    </source>
</evidence>
<dbReference type="InterPro" id="IPR003960">
    <property type="entry name" value="ATPase_AAA_CS"/>
</dbReference>
<proteinExistence type="inferred from homology"/>
<evidence type="ECO:0000256" key="2">
    <source>
        <dbReference type="ARBA" id="ARBA00022741"/>
    </source>
</evidence>
<dbReference type="InterPro" id="IPR041569">
    <property type="entry name" value="AAA_lid_3"/>
</dbReference>
<dbReference type="CDD" id="cd19521">
    <property type="entry name" value="RecA-like_VPS4"/>
    <property type="match status" value="1"/>
</dbReference>
<dbReference type="Gene3D" id="1.20.58.80">
    <property type="entry name" value="Phosphotransferase system, lactose/cellobiose-type IIA subunit"/>
    <property type="match status" value="1"/>
</dbReference>
<name>A0ABQ8UQ55_9EUKA</name>
<evidence type="ECO:0000256" key="6">
    <source>
        <dbReference type="SAM" id="MobiDB-lite"/>
    </source>
</evidence>
<dbReference type="InterPro" id="IPR050304">
    <property type="entry name" value="MT-severing_AAA_ATPase"/>
</dbReference>
<sequence>MTTNFLERAIDFVKRATELDRAQHYEEAFDQYIKALDCFKLALKYERNESAKKTIATHLEQYLTRAETLKKHLSQGERRTPVPAGGGAAQKTQGSGGGGKDEEDEEKNKLKQALDGAIVREKPNVKWSDVAGLETAKQMLHEAVIFPIRFPHLFTGKRVPWRGILLFGPPGTGKSYLAKAVATEVDATFFSVSSADLVSKWLGQSEKLVRSLFELARENKPSIVFIDEVDSMCSARSDQDSEASRRLKTEFLVQMNGVGNSNDGVLVLGATNIPWNLDPAIRRRFEKRIYIPLPEEPARERMFQIHIGGTPNNLTPDDMHELARRTEGYSGADISICVREALMGPIRRLQDATHFKRISGPSPADPQRVEDDLLTPCSPGDPEAVEMSLMDVPPQKLATPPVAVHDFFEALLHTKPSVAPQDIEQHLKFTADFGQSD</sequence>
<dbReference type="InterPro" id="IPR003593">
    <property type="entry name" value="AAA+_ATPase"/>
</dbReference>
<feature type="compositionally biased region" description="Gly residues" evidence="6">
    <location>
        <begin position="84"/>
        <end position="98"/>
    </location>
</feature>
<gene>
    <name evidence="9" type="ORF">PAPYR_3255</name>
</gene>
<dbReference type="Pfam" id="PF17862">
    <property type="entry name" value="AAA_lid_3"/>
    <property type="match status" value="1"/>
</dbReference>
<dbReference type="InterPro" id="IPR007330">
    <property type="entry name" value="MIT_dom"/>
</dbReference>
<keyword evidence="4" id="KW-0472">Membrane</keyword>
<organism evidence="9 10">
    <name type="scientific">Paratrimastix pyriformis</name>
    <dbReference type="NCBI Taxonomy" id="342808"/>
    <lineage>
        <taxon>Eukaryota</taxon>
        <taxon>Metamonada</taxon>
        <taxon>Preaxostyla</taxon>
        <taxon>Paratrimastigidae</taxon>
        <taxon>Paratrimastix</taxon>
    </lineage>
</organism>
<comment type="caution">
    <text evidence="9">The sequence shown here is derived from an EMBL/GenBank/DDBJ whole genome shotgun (WGS) entry which is preliminary data.</text>
</comment>
<dbReference type="SMART" id="SM00382">
    <property type="entry name" value="AAA"/>
    <property type="match status" value="1"/>
</dbReference>
<dbReference type="Gene3D" id="1.10.8.60">
    <property type="match status" value="1"/>
</dbReference>
<reference evidence="9" key="1">
    <citation type="journal article" date="2022" name="bioRxiv">
        <title>Genomics of Preaxostyla Flagellates Illuminates Evolutionary Transitions and the Path Towards Mitochondrial Loss.</title>
        <authorList>
            <person name="Novak L.V.F."/>
            <person name="Treitli S.C."/>
            <person name="Pyrih J."/>
            <person name="Halakuc P."/>
            <person name="Pipaliya S.V."/>
            <person name="Vacek V."/>
            <person name="Brzon O."/>
            <person name="Soukal P."/>
            <person name="Eme L."/>
            <person name="Dacks J.B."/>
            <person name="Karnkowska A."/>
            <person name="Elias M."/>
            <person name="Hampl V."/>
        </authorList>
    </citation>
    <scope>NUCLEOTIDE SEQUENCE</scope>
    <source>
        <strain evidence="9">RCP-MX</strain>
    </source>
</reference>
<dbReference type="EMBL" id="JAPMOS010000012">
    <property type="protein sequence ID" value="KAJ4460612.1"/>
    <property type="molecule type" value="Genomic_DNA"/>
</dbReference>
<comment type="subcellular location">
    <subcellularLocation>
        <location evidence="1">Membrane</location>
    </subcellularLocation>
</comment>
<dbReference type="SMART" id="SM00745">
    <property type="entry name" value="MIT"/>
    <property type="match status" value="1"/>
</dbReference>
<evidence type="ECO:0000256" key="5">
    <source>
        <dbReference type="RuleBase" id="RU003651"/>
    </source>
</evidence>
<feature type="domain" description="AAA+ ATPase" evidence="7">
    <location>
        <begin position="160"/>
        <end position="295"/>
    </location>
</feature>
<keyword evidence="3 5" id="KW-0067">ATP-binding</keyword>
<keyword evidence="10" id="KW-1185">Reference proteome</keyword>
<feature type="region of interest" description="Disordered" evidence="6">
    <location>
        <begin position="71"/>
        <end position="109"/>
    </location>
</feature>
<dbReference type="SUPFAM" id="SSF116846">
    <property type="entry name" value="MIT domain"/>
    <property type="match status" value="1"/>
</dbReference>
<dbReference type="Pfam" id="PF04212">
    <property type="entry name" value="MIT"/>
    <property type="match status" value="1"/>
</dbReference>
<dbReference type="PANTHER" id="PTHR23074">
    <property type="entry name" value="AAA DOMAIN-CONTAINING"/>
    <property type="match status" value="1"/>
</dbReference>
<dbReference type="InterPro" id="IPR003959">
    <property type="entry name" value="ATPase_AAA_core"/>
</dbReference>
<dbReference type="PROSITE" id="PS00674">
    <property type="entry name" value="AAA"/>
    <property type="match status" value="1"/>
</dbReference>
<dbReference type="InterPro" id="IPR036181">
    <property type="entry name" value="MIT_dom_sf"/>
</dbReference>
<evidence type="ECO:0000256" key="1">
    <source>
        <dbReference type="ARBA" id="ARBA00004370"/>
    </source>
</evidence>
<evidence type="ECO:0000313" key="9">
    <source>
        <dbReference type="EMBL" id="KAJ4460612.1"/>
    </source>
</evidence>
<dbReference type="InterPro" id="IPR015415">
    <property type="entry name" value="Spast_Vps4_C"/>
</dbReference>
<keyword evidence="2 5" id="KW-0547">Nucleotide-binding</keyword>
<evidence type="ECO:0000256" key="4">
    <source>
        <dbReference type="ARBA" id="ARBA00023136"/>
    </source>
</evidence>
<dbReference type="SUPFAM" id="SSF52540">
    <property type="entry name" value="P-loop containing nucleoside triphosphate hydrolases"/>
    <property type="match status" value="1"/>
</dbReference>
<dbReference type="InterPro" id="IPR027417">
    <property type="entry name" value="P-loop_NTPase"/>
</dbReference>
<accession>A0ABQ8UQ55</accession>
<evidence type="ECO:0000256" key="3">
    <source>
        <dbReference type="ARBA" id="ARBA00022840"/>
    </source>
</evidence>
<dbReference type="PANTHER" id="PTHR23074:SF83">
    <property type="entry name" value="VACUOLAR PROTEIN SORTING-ASSOCIATED PROTEIN 4A"/>
    <property type="match status" value="1"/>
</dbReference>
<dbReference type="Proteomes" id="UP001141327">
    <property type="component" value="Unassembled WGS sequence"/>
</dbReference>
<comment type="similarity">
    <text evidence="5">Belongs to the AAA ATPase family.</text>
</comment>
<feature type="domain" description="MIT" evidence="8">
    <location>
        <begin position="2"/>
        <end position="79"/>
    </location>
</feature>
<evidence type="ECO:0000259" key="8">
    <source>
        <dbReference type="SMART" id="SM00745"/>
    </source>
</evidence>
<dbReference type="Gene3D" id="3.40.50.300">
    <property type="entry name" value="P-loop containing nucleotide triphosphate hydrolases"/>
    <property type="match status" value="1"/>
</dbReference>
<dbReference type="Pfam" id="PF00004">
    <property type="entry name" value="AAA"/>
    <property type="match status" value="1"/>
</dbReference>
<dbReference type="Pfam" id="PF09336">
    <property type="entry name" value="Vps4_C"/>
    <property type="match status" value="1"/>
</dbReference>
<protein>
    <submittedName>
        <fullName evidence="9">Vacuolar protein sorting-associated protein 4A</fullName>
    </submittedName>
</protein>
<feature type="compositionally biased region" description="Basic and acidic residues" evidence="6">
    <location>
        <begin position="71"/>
        <end position="80"/>
    </location>
</feature>
<evidence type="ECO:0000259" key="7">
    <source>
        <dbReference type="SMART" id="SM00382"/>
    </source>
</evidence>